<accession>A0A074YPB2</accession>
<dbReference type="OrthoDB" id="3936792at2759"/>
<dbReference type="EMBL" id="KL584975">
    <property type="protein sequence ID" value="KEQ88671.1"/>
    <property type="molecule type" value="Genomic_DNA"/>
</dbReference>
<keyword evidence="3" id="KW-1185">Reference proteome</keyword>
<protein>
    <submittedName>
        <fullName evidence="2">Uncharacterized protein</fullName>
    </submittedName>
</protein>
<evidence type="ECO:0000313" key="3">
    <source>
        <dbReference type="Proteomes" id="UP000030706"/>
    </source>
</evidence>
<feature type="region of interest" description="Disordered" evidence="1">
    <location>
        <begin position="169"/>
        <end position="214"/>
    </location>
</feature>
<dbReference type="Proteomes" id="UP000030706">
    <property type="component" value="Unassembled WGS sequence"/>
</dbReference>
<dbReference type="HOGENOM" id="CLU_949894_0_0_1"/>
<feature type="compositionally biased region" description="Low complexity" evidence="1">
    <location>
        <begin position="104"/>
        <end position="122"/>
    </location>
</feature>
<gene>
    <name evidence="2" type="ORF">M438DRAFT_342236</name>
</gene>
<reference evidence="2 3" key="1">
    <citation type="journal article" date="2014" name="BMC Genomics">
        <title>Genome sequencing of four Aureobasidium pullulans varieties: biotechnological potential, stress tolerance, and description of new species.</title>
        <authorList>
            <person name="Gostin Ar C."/>
            <person name="Ohm R.A."/>
            <person name="Kogej T."/>
            <person name="Sonjak S."/>
            <person name="Turk M."/>
            <person name="Zajc J."/>
            <person name="Zalar P."/>
            <person name="Grube M."/>
            <person name="Sun H."/>
            <person name="Han J."/>
            <person name="Sharma A."/>
            <person name="Chiniquy J."/>
            <person name="Ngan C.Y."/>
            <person name="Lipzen A."/>
            <person name="Barry K."/>
            <person name="Grigoriev I.V."/>
            <person name="Gunde-Cimerman N."/>
        </authorList>
    </citation>
    <scope>NUCLEOTIDE SEQUENCE [LARGE SCALE GENOMIC DNA]</scope>
    <source>
        <strain evidence="2 3">EXF-150</strain>
    </source>
</reference>
<sequence>MRDMPSLLPLAGTDCHNIAPQDGYHRYPSLPDLNMADPNLQPEGEGGVTPTTNQVPAPQGVGLTLDEQAAPPSVADEAMSSVFSDSSSDGTAFRERPTSRTIQASPGSTSAPASSPAPSAASDGDENRLSPEIWADSVAFEERVLMTNSANVARDRRRRRGAIQLDVTPLGPVFSLPPSPVSPSHPLSRLEGSDDDLPPPVSSSAADGAMPSTPRARLQRSFMPSEREGAGAILVPGLLRRLGRPFSGSWQGLSSPLASVSSTDLPRVSCWSRLRRLFSRRHQ</sequence>
<evidence type="ECO:0000313" key="2">
    <source>
        <dbReference type="EMBL" id="KEQ88671.1"/>
    </source>
</evidence>
<evidence type="ECO:0000256" key="1">
    <source>
        <dbReference type="SAM" id="MobiDB-lite"/>
    </source>
</evidence>
<dbReference type="RefSeq" id="XP_029764858.1">
    <property type="nucleotide sequence ID" value="XM_029904704.1"/>
</dbReference>
<proteinExistence type="predicted"/>
<dbReference type="AlphaFoldDB" id="A0A074YPB2"/>
<dbReference type="GeneID" id="40747010"/>
<name>A0A074YPB2_AURPU</name>
<feature type="region of interest" description="Disordered" evidence="1">
    <location>
        <begin position="22"/>
        <end position="129"/>
    </location>
</feature>
<organism evidence="2 3">
    <name type="scientific">Aureobasidium pullulans EXF-150</name>
    <dbReference type="NCBI Taxonomy" id="1043002"/>
    <lineage>
        <taxon>Eukaryota</taxon>
        <taxon>Fungi</taxon>
        <taxon>Dikarya</taxon>
        <taxon>Ascomycota</taxon>
        <taxon>Pezizomycotina</taxon>
        <taxon>Dothideomycetes</taxon>
        <taxon>Dothideomycetidae</taxon>
        <taxon>Dothideales</taxon>
        <taxon>Saccotheciaceae</taxon>
        <taxon>Aureobasidium</taxon>
    </lineage>
</organism>
<feature type="compositionally biased region" description="Low complexity" evidence="1">
    <location>
        <begin position="80"/>
        <end position="89"/>
    </location>
</feature>